<dbReference type="InterPro" id="IPR036291">
    <property type="entry name" value="NAD(P)-bd_dom_sf"/>
</dbReference>
<dbReference type="Gene3D" id="3.30.360.10">
    <property type="entry name" value="Dihydrodipicolinate Reductase, domain 2"/>
    <property type="match status" value="1"/>
</dbReference>
<dbReference type="OrthoDB" id="9771072at2"/>
<evidence type="ECO:0000259" key="1">
    <source>
        <dbReference type="Pfam" id="PF01408"/>
    </source>
</evidence>
<evidence type="ECO:0000313" key="3">
    <source>
        <dbReference type="Proteomes" id="UP000468388"/>
    </source>
</evidence>
<dbReference type="PANTHER" id="PTHR43818">
    <property type="entry name" value="BCDNA.GH03377"/>
    <property type="match status" value="1"/>
</dbReference>
<dbReference type="EMBL" id="WRXO01000003">
    <property type="protein sequence ID" value="MVT41737.1"/>
    <property type="molecule type" value="Genomic_DNA"/>
</dbReference>
<gene>
    <name evidence="2" type="ORF">GO495_14200</name>
</gene>
<dbReference type="InterPro" id="IPR006311">
    <property type="entry name" value="TAT_signal"/>
</dbReference>
<dbReference type="Proteomes" id="UP000468388">
    <property type="component" value="Unassembled WGS sequence"/>
</dbReference>
<dbReference type="AlphaFoldDB" id="A0A6N8J925"/>
<reference evidence="2 3" key="1">
    <citation type="submission" date="2019-12" db="EMBL/GenBank/DDBJ databases">
        <title>The draft genomic sequence of strain Chitinophaga oryziterrae JCM 16595.</title>
        <authorList>
            <person name="Zhang X."/>
        </authorList>
    </citation>
    <scope>NUCLEOTIDE SEQUENCE [LARGE SCALE GENOMIC DNA]</scope>
    <source>
        <strain evidence="2 3">JCM 16595</strain>
    </source>
</reference>
<protein>
    <recommendedName>
        <fullName evidence="1">Gfo/Idh/MocA-like oxidoreductase N-terminal domain-containing protein</fullName>
    </recommendedName>
</protein>
<dbReference type="GO" id="GO:0000166">
    <property type="term" value="F:nucleotide binding"/>
    <property type="evidence" value="ECO:0007669"/>
    <property type="project" value="InterPro"/>
</dbReference>
<dbReference type="SUPFAM" id="SSF51735">
    <property type="entry name" value="NAD(P)-binding Rossmann-fold domains"/>
    <property type="match status" value="1"/>
</dbReference>
<dbReference type="RefSeq" id="WP_157300363.1">
    <property type="nucleotide sequence ID" value="NZ_BAAAZB010000006.1"/>
</dbReference>
<feature type="domain" description="Gfo/Idh/MocA-like oxidoreductase N-terminal" evidence="1">
    <location>
        <begin position="35"/>
        <end position="157"/>
    </location>
</feature>
<evidence type="ECO:0000313" key="2">
    <source>
        <dbReference type="EMBL" id="MVT41737.1"/>
    </source>
</evidence>
<dbReference type="Gene3D" id="3.40.50.720">
    <property type="entry name" value="NAD(P)-binding Rossmann-like Domain"/>
    <property type="match status" value="2"/>
</dbReference>
<dbReference type="PANTHER" id="PTHR43818:SF1">
    <property type="entry name" value="GLYCOSYL HYDROLASE FAMILY 109 PROTEIN"/>
    <property type="match status" value="1"/>
</dbReference>
<organism evidence="2 3">
    <name type="scientific">Chitinophaga oryziterrae</name>
    <dbReference type="NCBI Taxonomy" id="1031224"/>
    <lineage>
        <taxon>Bacteria</taxon>
        <taxon>Pseudomonadati</taxon>
        <taxon>Bacteroidota</taxon>
        <taxon>Chitinophagia</taxon>
        <taxon>Chitinophagales</taxon>
        <taxon>Chitinophagaceae</taxon>
        <taxon>Chitinophaga</taxon>
    </lineage>
</organism>
<proteinExistence type="predicted"/>
<sequence>MQISSRRHFLKNAAILAPVLTFLPSYLNAGTGSRLRIAFIGIGPWGQQYLSHALQHRDLDVRAICDNDPVAVRTGLELFNKAGYSRPDVYTDGYKTLLERKDIDAVLIAAPWHQHYEIAKAAMLAGKHVACGTIMGTTVAEHWDIVRTSEQTGCQYFTLDEHNYRSDLRVAANMVKQGVFGTVEAVRAGANHHQLNVERTPYPVYPAAVVAGITGNAFVSLRTTKEKQQYVVNRPQHKAGLLFTSGTLETITLTTATGQTVQLQSGAGDLSTGFHVKGSKGSWMDITKSIYRKGAANHVWEADKPYLQEYTIAVRNERFKRSPENDNVALALQDFISGMQESSHSVYAAANNSIIGPLAVLSAKRGGGVVTFPDFSSGKA</sequence>
<name>A0A6N8J925_9BACT</name>
<accession>A0A6N8J925</accession>
<dbReference type="Pfam" id="PF01408">
    <property type="entry name" value="GFO_IDH_MocA"/>
    <property type="match status" value="1"/>
</dbReference>
<dbReference type="PROSITE" id="PS51318">
    <property type="entry name" value="TAT"/>
    <property type="match status" value="1"/>
</dbReference>
<keyword evidence="3" id="KW-1185">Reference proteome</keyword>
<dbReference type="InterPro" id="IPR000683">
    <property type="entry name" value="Gfo/Idh/MocA-like_OxRdtase_N"/>
</dbReference>
<dbReference type="InterPro" id="IPR050463">
    <property type="entry name" value="Gfo/Idh/MocA_oxidrdct_glycsds"/>
</dbReference>
<comment type="caution">
    <text evidence="2">The sequence shown here is derived from an EMBL/GenBank/DDBJ whole genome shotgun (WGS) entry which is preliminary data.</text>
</comment>